<dbReference type="WBParaSite" id="ACRNAN_scaffold1999.g31287.t1">
    <property type="protein sequence ID" value="ACRNAN_scaffold1999.g31287.t1"/>
    <property type="gene ID" value="ACRNAN_scaffold1999.g31287"/>
</dbReference>
<sequence>MMTPMAVLGEFLGFLIGSITKNEVWLVMHVIGALIIILPMIITFFPIVINYEKDDQDEVKEPNKGIQANISSQDSTAHPINETLEEEINDDHTNIKNLYGKSVLNSYSVFVSQFVYSCLGLLVDTHGIS</sequence>
<keyword evidence="1" id="KW-0812">Transmembrane</keyword>
<evidence type="ECO:0000313" key="3">
    <source>
        <dbReference type="WBParaSite" id="ACRNAN_scaffold1999.g31287.t1"/>
    </source>
</evidence>
<evidence type="ECO:0000313" key="2">
    <source>
        <dbReference type="Proteomes" id="UP000887540"/>
    </source>
</evidence>
<feature type="transmembrane region" description="Helical" evidence="1">
    <location>
        <begin position="30"/>
        <end position="51"/>
    </location>
</feature>
<dbReference type="Proteomes" id="UP000887540">
    <property type="component" value="Unplaced"/>
</dbReference>
<dbReference type="AlphaFoldDB" id="A0A914D6X1"/>
<organism evidence="2 3">
    <name type="scientific">Acrobeloides nanus</name>
    <dbReference type="NCBI Taxonomy" id="290746"/>
    <lineage>
        <taxon>Eukaryota</taxon>
        <taxon>Metazoa</taxon>
        <taxon>Ecdysozoa</taxon>
        <taxon>Nematoda</taxon>
        <taxon>Chromadorea</taxon>
        <taxon>Rhabditida</taxon>
        <taxon>Tylenchina</taxon>
        <taxon>Cephalobomorpha</taxon>
        <taxon>Cephaloboidea</taxon>
        <taxon>Cephalobidae</taxon>
        <taxon>Acrobeloides</taxon>
    </lineage>
</organism>
<name>A0A914D6X1_9BILA</name>
<proteinExistence type="predicted"/>
<keyword evidence="2" id="KW-1185">Reference proteome</keyword>
<keyword evidence="1" id="KW-0472">Membrane</keyword>
<reference evidence="3" key="1">
    <citation type="submission" date="2022-11" db="UniProtKB">
        <authorList>
            <consortium name="WormBaseParasite"/>
        </authorList>
    </citation>
    <scope>IDENTIFICATION</scope>
</reference>
<protein>
    <submittedName>
        <fullName evidence="3">Uncharacterized protein</fullName>
    </submittedName>
</protein>
<evidence type="ECO:0000256" key="1">
    <source>
        <dbReference type="SAM" id="Phobius"/>
    </source>
</evidence>
<keyword evidence="1" id="KW-1133">Transmembrane helix</keyword>
<accession>A0A914D6X1</accession>